<dbReference type="EMBL" id="BJXU01000131">
    <property type="protein sequence ID" value="GEN25222.1"/>
    <property type="molecule type" value="Genomic_DNA"/>
</dbReference>
<proteinExistence type="predicted"/>
<dbReference type="OrthoDB" id="9932951at2"/>
<reference evidence="1 4" key="2">
    <citation type="submission" date="2019-07" db="EMBL/GenBank/DDBJ databases">
        <title>Whole genome shotgun sequence of Halomonas cupida NBRC 102219.</title>
        <authorList>
            <person name="Hosoyama A."/>
            <person name="Uohara A."/>
            <person name="Ohji S."/>
            <person name="Ichikawa N."/>
        </authorList>
    </citation>
    <scope>NUCLEOTIDE SEQUENCE [LARGE SCALE GENOMIC DNA]</scope>
    <source>
        <strain evidence="1 4">NBRC 102219</strain>
    </source>
</reference>
<accession>A0A1M7LCK4</accession>
<gene>
    <name evidence="1" type="ORF">HCU01_31710</name>
    <name evidence="2" type="ORF">SAMN05660971_03800</name>
</gene>
<protein>
    <submittedName>
        <fullName evidence="2">Uncharacterized protein</fullName>
    </submittedName>
</protein>
<evidence type="ECO:0000313" key="1">
    <source>
        <dbReference type="EMBL" id="GEN25222.1"/>
    </source>
</evidence>
<dbReference type="AlphaFoldDB" id="A0A1M7LCK4"/>
<organism evidence="2 3">
    <name type="scientific">Halomonas cupida</name>
    <dbReference type="NCBI Taxonomy" id="44933"/>
    <lineage>
        <taxon>Bacteria</taxon>
        <taxon>Pseudomonadati</taxon>
        <taxon>Pseudomonadota</taxon>
        <taxon>Gammaproteobacteria</taxon>
        <taxon>Oceanospirillales</taxon>
        <taxon>Halomonadaceae</taxon>
        <taxon>Halomonas</taxon>
    </lineage>
</organism>
<sequence>MNSTALKRMDEPSNDARFLAVGDLAHAGNDSGQLLTLLILKVLDDSRYHARIVCVTSEKNQRVDFIGDEIEVSWDCLYAIRRKSSSTT</sequence>
<dbReference type="EMBL" id="FRCA01000012">
    <property type="protein sequence ID" value="SHM75760.1"/>
    <property type="molecule type" value="Genomic_DNA"/>
</dbReference>
<evidence type="ECO:0000313" key="4">
    <source>
        <dbReference type="Proteomes" id="UP000321726"/>
    </source>
</evidence>
<evidence type="ECO:0000313" key="2">
    <source>
        <dbReference type="EMBL" id="SHM75760.1"/>
    </source>
</evidence>
<name>A0A1M7LCK4_9GAMM</name>
<dbReference type="Proteomes" id="UP000184123">
    <property type="component" value="Unassembled WGS sequence"/>
</dbReference>
<dbReference type="Proteomes" id="UP000321726">
    <property type="component" value="Unassembled WGS sequence"/>
</dbReference>
<dbReference type="RefSeq" id="WP_143166394.1">
    <property type="nucleotide sequence ID" value="NZ_BJXU01000131.1"/>
</dbReference>
<evidence type="ECO:0000313" key="3">
    <source>
        <dbReference type="Proteomes" id="UP000184123"/>
    </source>
</evidence>
<reference evidence="2 3" key="1">
    <citation type="submission" date="2016-11" db="EMBL/GenBank/DDBJ databases">
        <authorList>
            <person name="Jaros S."/>
            <person name="Januszkiewicz K."/>
            <person name="Wedrychowicz H."/>
        </authorList>
    </citation>
    <scope>NUCLEOTIDE SEQUENCE [LARGE SCALE GENOMIC DNA]</scope>
    <source>
        <strain evidence="2 3">DSM 4740</strain>
    </source>
</reference>
<keyword evidence="4" id="KW-1185">Reference proteome</keyword>